<name>A0ABU9EMT4_LIMFS</name>
<organism evidence="1 2">
    <name type="scientific">Limnospira fusiformis PMC 851.14</name>
    <dbReference type="NCBI Taxonomy" id="2219512"/>
    <lineage>
        <taxon>Bacteria</taxon>
        <taxon>Bacillati</taxon>
        <taxon>Cyanobacteriota</taxon>
        <taxon>Cyanophyceae</taxon>
        <taxon>Oscillatoriophycideae</taxon>
        <taxon>Oscillatoriales</taxon>
        <taxon>Sirenicapillariaceae</taxon>
        <taxon>Limnospira</taxon>
    </lineage>
</organism>
<protein>
    <submittedName>
        <fullName evidence="1">4-Cys prefix domain-containing protein</fullName>
    </submittedName>
</protein>
<evidence type="ECO:0000313" key="1">
    <source>
        <dbReference type="EMBL" id="MEK9511975.1"/>
    </source>
</evidence>
<dbReference type="NCBIfam" id="NF045510">
    <property type="entry name" value="4Cys_prefix_kin"/>
    <property type="match status" value="1"/>
</dbReference>
<proteinExistence type="predicted"/>
<dbReference type="Proteomes" id="UP001387447">
    <property type="component" value="Unassembled WGS sequence"/>
</dbReference>
<accession>A0ABU9EMT4</accession>
<reference evidence="1 2" key="1">
    <citation type="journal article" date="2024" name="Front. Microbiol.">
        <title>Transcriptomic insights into the dominance of two phototrophs throughout the water column of a tropical hypersaline-alkaline crater lake (Dziani Dzaha, Mayotte).</title>
        <authorList>
            <person name="Duperron S."/>
            <person name="Halary S."/>
            <person name="Bouly J.-P."/>
            <person name="Roussel T."/>
            <person name="Hugoni M."/>
            <person name="Bruto M."/>
            <person name="Oger P."/>
            <person name="Duval C."/>
            <person name="Woo A."/>
            <person name="Jezequiel D."/>
            <person name="Ader M."/>
            <person name="Leboulanger C."/>
            <person name="Agogue H."/>
            <person name="Grossi V."/>
            <person name="Trousselier M."/>
            <person name="Bernard C."/>
        </authorList>
    </citation>
    <scope>NUCLEOTIDE SEQUENCE [LARGE SCALE GENOMIC DNA]</scope>
    <source>
        <strain evidence="1 2">PMC 851.14</strain>
    </source>
</reference>
<keyword evidence="2" id="KW-1185">Reference proteome</keyword>
<dbReference type="EMBL" id="JBBWYZ010000008">
    <property type="protein sequence ID" value="MEK9511975.1"/>
    <property type="molecule type" value="Genomic_DNA"/>
</dbReference>
<gene>
    <name evidence="1" type="ORF">AAEJ74_09830</name>
</gene>
<comment type="caution">
    <text evidence="1">The sequence shown here is derived from an EMBL/GenBank/DDBJ whole genome shotgun (WGS) entry which is preliminary data.</text>
</comment>
<evidence type="ECO:0000313" key="2">
    <source>
        <dbReference type="Proteomes" id="UP001387447"/>
    </source>
</evidence>
<sequence length="27" mass="2972">MSQCLNPDCLHSNPEDCQFCQKCGSAL</sequence>